<feature type="domain" description="Hexokinase C-terminal" evidence="8">
    <location>
        <begin position="202"/>
        <end position="437"/>
    </location>
</feature>
<dbReference type="InterPro" id="IPR043129">
    <property type="entry name" value="ATPase_NBD"/>
</dbReference>
<dbReference type="PANTHER" id="PTHR19443">
    <property type="entry name" value="HEXOKINASE"/>
    <property type="match status" value="1"/>
</dbReference>
<evidence type="ECO:0000256" key="2">
    <source>
        <dbReference type="ARBA" id="ARBA00022679"/>
    </source>
</evidence>
<dbReference type="PRINTS" id="PR00475">
    <property type="entry name" value="HEXOKINASE"/>
</dbReference>
<dbReference type="InterPro" id="IPR001312">
    <property type="entry name" value="Hexokinase"/>
</dbReference>
<dbReference type="Gene3D" id="3.40.367.20">
    <property type="match status" value="1"/>
</dbReference>
<keyword evidence="2 6" id="KW-0808">Transferase</keyword>
<dbReference type="GO" id="GO:0001678">
    <property type="term" value="P:intracellular glucose homeostasis"/>
    <property type="evidence" value="ECO:0007669"/>
    <property type="project" value="InterPro"/>
</dbReference>
<comment type="caution">
    <text evidence="9">The sequence shown here is derived from an EMBL/GenBank/DDBJ whole genome shotgun (WGS) entry which is preliminary data.</text>
</comment>
<organism evidence="9 10">
    <name type="scientific">Mycena venus</name>
    <dbReference type="NCBI Taxonomy" id="2733690"/>
    <lineage>
        <taxon>Eukaryota</taxon>
        <taxon>Fungi</taxon>
        <taxon>Dikarya</taxon>
        <taxon>Basidiomycota</taxon>
        <taxon>Agaricomycotina</taxon>
        <taxon>Agaricomycetes</taxon>
        <taxon>Agaricomycetidae</taxon>
        <taxon>Agaricales</taxon>
        <taxon>Marasmiineae</taxon>
        <taxon>Mycenaceae</taxon>
        <taxon>Mycena</taxon>
    </lineage>
</organism>
<proteinExistence type="inferred from homology"/>
<keyword evidence="6" id="KW-0324">Glycolysis</keyword>
<dbReference type="Pfam" id="PF00349">
    <property type="entry name" value="Hexokinase_1"/>
    <property type="match status" value="1"/>
</dbReference>
<dbReference type="PANTHER" id="PTHR19443:SF30">
    <property type="entry name" value="GLUCOKINASE-1-RELATED"/>
    <property type="match status" value="1"/>
</dbReference>
<name>A0A8H6XZY3_9AGAR</name>
<dbReference type="Gene3D" id="3.30.420.40">
    <property type="match status" value="1"/>
</dbReference>
<dbReference type="EC" id="2.7.1.-" evidence="6"/>
<dbReference type="Proteomes" id="UP000620124">
    <property type="component" value="Unassembled WGS sequence"/>
</dbReference>
<keyword evidence="10" id="KW-1185">Reference proteome</keyword>
<evidence type="ECO:0000313" key="10">
    <source>
        <dbReference type="Proteomes" id="UP000620124"/>
    </source>
</evidence>
<sequence>MAPSNFPPPTQKELDRIAQLFEVSDEQLVQITQAFGQAFNKVPLGLPTYRMVARQGTALTLDVGWNTVRVGTVTLNGKRSFTTVPKIVEISKEMMKTDAATFFGFLANCVRGFLQENGMQTNSGLCLGFIFAFGTEKASLAHGKLLSWSKGYSITGTVGQDVVELLQTALDKAKVDVKCTALINDTVATLLAQSYLQVPCVMSAIYGVGTNGCYVDKGTSITKLSQSQGTSMMINTEWGAFNERALLRPTIYDDQMDKDLANPGRAFFQKMTCWYYLGEISRQIFLSLVNQSLLFNGVATDLLNKQHSLSSFHLFQIEDASDDNAAKTVICDRLGYSPDSVSVLDIEIVRFVATMVAVRSAKLSACPIASLLTHLGYATGIASKVPVAVDGELFIGSVQFETRLKQGVAAILGSGFDKKLEFHHVQGKGFVGAALATFQATNTK</sequence>
<evidence type="ECO:0000259" key="7">
    <source>
        <dbReference type="Pfam" id="PF00349"/>
    </source>
</evidence>
<keyword evidence="4 6" id="KW-0418">Kinase</keyword>
<evidence type="ECO:0000313" key="9">
    <source>
        <dbReference type="EMBL" id="KAF7349844.1"/>
    </source>
</evidence>
<dbReference type="PROSITE" id="PS51748">
    <property type="entry name" value="HEXOKINASE_2"/>
    <property type="match status" value="1"/>
</dbReference>
<evidence type="ECO:0000256" key="5">
    <source>
        <dbReference type="ARBA" id="ARBA00022840"/>
    </source>
</evidence>
<dbReference type="GO" id="GO:0006096">
    <property type="term" value="P:glycolytic process"/>
    <property type="evidence" value="ECO:0007669"/>
    <property type="project" value="UniProtKB-UniPathway"/>
</dbReference>
<dbReference type="UniPathway" id="UPA00109">
    <property type="reaction ID" value="UER00180"/>
</dbReference>
<accession>A0A8H6XZY3</accession>
<comment type="similarity">
    <text evidence="1 6">Belongs to the hexokinase family.</text>
</comment>
<dbReference type="GO" id="GO:0005829">
    <property type="term" value="C:cytosol"/>
    <property type="evidence" value="ECO:0007669"/>
    <property type="project" value="TreeGrafter"/>
</dbReference>
<keyword evidence="5 6" id="KW-0067">ATP-binding</keyword>
<evidence type="ECO:0000256" key="3">
    <source>
        <dbReference type="ARBA" id="ARBA00022741"/>
    </source>
</evidence>
<protein>
    <recommendedName>
        <fullName evidence="6">Phosphotransferase</fullName>
        <ecNumber evidence="6">2.7.1.-</ecNumber>
    </recommendedName>
</protein>
<feature type="domain" description="Hexokinase N-terminal" evidence="7">
    <location>
        <begin position="14"/>
        <end position="195"/>
    </location>
</feature>
<dbReference type="InterPro" id="IPR022672">
    <property type="entry name" value="Hexokinase_N"/>
</dbReference>
<evidence type="ECO:0000256" key="6">
    <source>
        <dbReference type="RuleBase" id="RU362007"/>
    </source>
</evidence>
<dbReference type="Pfam" id="PF03727">
    <property type="entry name" value="Hexokinase_2"/>
    <property type="match status" value="1"/>
</dbReference>
<dbReference type="EMBL" id="JACAZI010000010">
    <property type="protein sequence ID" value="KAF7349844.1"/>
    <property type="molecule type" value="Genomic_DNA"/>
</dbReference>
<dbReference type="AlphaFoldDB" id="A0A8H6XZY3"/>
<dbReference type="SUPFAM" id="SSF53067">
    <property type="entry name" value="Actin-like ATPase domain"/>
    <property type="match status" value="2"/>
</dbReference>
<dbReference type="GO" id="GO:0006006">
    <property type="term" value="P:glucose metabolic process"/>
    <property type="evidence" value="ECO:0007669"/>
    <property type="project" value="TreeGrafter"/>
</dbReference>
<dbReference type="GO" id="GO:0008865">
    <property type="term" value="F:fructokinase activity"/>
    <property type="evidence" value="ECO:0007669"/>
    <property type="project" value="TreeGrafter"/>
</dbReference>
<evidence type="ECO:0000256" key="4">
    <source>
        <dbReference type="ARBA" id="ARBA00022777"/>
    </source>
</evidence>
<dbReference type="GO" id="GO:0005524">
    <property type="term" value="F:ATP binding"/>
    <property type="evidence" value="ECO:0007669"/>
    <property type="project" value="UniProtKB-UniRule"/>
</dbReference>
<gene>
    <name evidence="9" type="ORF">MVEN_01284900</name>
</gene>
<dbReference type="OrthoDB" id="419537at2759"/>
<dbReference type="GO" id="GO:0004340">
    <property type="term" value="F:glucokinase activity"/>
    <property type="evidence" value="ECO:0007669"/>
    <property type="project" value="TreeGrafter"/>
</dbReference>
<dbReference type="GO" id="GO:0005536">
    <property type="term" value="F:D-glucose binding"/>
    <property type="evidence" value="ECO:0007669"/>
    <property type="project" value="InterPro"/>
</dbReference>
<reference evidence="9" key="1">
    <citation type="submission" date="2020-05" db="EMBL/GenBank/DDBJ databases">
        <title>Mycena genomes resolve the evolution of fungal bioluminescence.</title>
        <authorList>
            <person name="Tsai I.J."/>
        </authorList>
    </citation>
    <scope>NUCLEOTIDE SEQUENCE</scope>
    <source>
        <strain evidence="9">CCC161011</strain>
    </source>
</reference>
<evidence type="ECO:0000256" key="1">
    <source>
        <dbReference type="ARBA" id="ARBA00009225"/>
    </source>
</evidence>
<evidence type="ECO:0000259" key="8">
    <source>
        <dbReference type="Pfam" id="PF03727"/>
    </source>
</evidence>
<keyword evidence="3 6" id="KW-0547">Nucleotide-binding</keyword>
<dbReference type="InterPro" id="IPR022673">
    <property type="entry name" value="Hexokinase_C"/>
</dbReference>
<dbReference type="GO" id="GO:0005739">
    <property type="term" value="C:mitochondrion"/>
    <property type="evidence" value="ECO:0007669"/>
    <property type="project" value="TreeGrafter"/>
</dbReference>